<evidence type="ECO:0000256" key="2">
    <source>
        <dbReference type="ARBA" id="ARBA00004127"/>
    </source>
</evidence>
<evidence type="ECO:0000256" key="5">
    <source>
        <dbReference type="ARBA" id="ARBA00022679"/>
    </source>
</evidence>
<dbReference type="InterPro" id="IPR057425">
    <property type="entry name" value="DUF2921_N"/>
</dbReference>
<dbReference type="Pfam" id="PF25333">
    <property type="entry name" value="DUF2921_N"/>
    <property type="match status" value="3"/>
</dbReference>
<dbReference type="EMBL" id="SDAM02000034">
    <property type="protein sequence ID" value="KAH6835454.1"/>
    <property type="molecule type" value="Genomic_DNA"/>
</dbReference>
<comment type="caution">
    <text evidence="14">The sequence shown here is derived from an EMBL/GenBank/DDBJ whole genome shotgun (WGS) entry which is preliminary data.</text>
</comment>
<evidence type="ECO:0000313" key="15">
    <source>
        <dbReference type="Proteomes" id="UP001190926"/>
    </source>
</evidence>
<dbReference type="Proteomes" id="UP001190926">
    <property type="component" value="Unassembled WGS sequence"/>
</dbReference>
<evidence type="ECO:0000259" key="13">
    <source>
        <dbReference type="Pfam" id="PF25333"/>
    </source>
</evidence>
<feature type="domain" description="DUF2921" evidence="13">
    <location>
        <begin position="248"/>
        <end position="381"/>
    </location>
</feature>
<evidence type="ECO:0000256" key="7">
    <source>
        <dbReference type="ARBA" id="ARBA00022786"/>
    </source>
</evidence>
<feature type="domain" description="DUF2921" evidence="13">
    <location>
        <begin position="416"/>
        <end position="578"/>
    </location>
</feature>
<accession>A0AAD4JKD1</accession>
<dbReference type="PANTHER" id="PTHR33389:SF18">
    <property type="entry name" value="OS01G0677900 PROTEIN"/>
    <property type="match status" value="1"/>
</dbReference>
<keyword evidence="8 10" id="KW-1133">Transmembrane helix</keyword>
<proteinExistence type="predicted"/>
<reference evidence="14 15" key="1">
    <citation type="journal article" date="2021" name="Nat. Commun.">
        <title>Incipient diploidization of the medicinal plant Perilla within 10,000 years.</title>
        <authorList>
            <person name="Zhang Y."/>
            <person name="Shen Q."/>
            <person name="Leng L."/>
            <person name="Zhang D."/>
            <person name="Chen S."/>
            <person name="Shi Y."/>
            <person name="Ning Z."/>
            <person name="Chen S."/>
        </authorList>
    </citation>
    <scope>NUCLEOTIDE SEQUENCE [LARGE SCALE GENOMIC DNA]</scope>
    <source>
        <strain evidence="15">cv. PC099</strain>
    </source>
</reference>
<sequence>MMQSSWLCFFVFACTCIAPAFSSSSADDIYSTLSFFTSYYTGGEKLYGKLPKNTRYYNFVRKYARFQILEHCTTNATGLYEFKGYLFIQFPFWYGGDPSQNDHNYHGGSGSKAQGAVKFWLKGLWSEKSRQLMLVGSASWTVEGKPIVLDAVLDLNYTVNHNPTLYTGYISGTLKSMVSTNDPGYFDPFSIFSFPSLPDYNYSLLPQALGGVFSSDFDVQENQWPSYEGHKYCWVIMGESIVLELEYAAECRGQHQHCSPLGVGDDGSLPRFMLLTPIQCSAAERKLRYLATFQNTRYDQGFSPNSTVIGEASWDDKKRELFGIACRLLDPLNRSANEVGDCTMRLSLRYTSIFTIRNDPKLVGRFRSTRNVEKFGYFRKINLTNFDGNELVTLPDVIYEYTKLNRVSRTSCTTKKPVNKGNTYPDVHSDNMRLDMSVQNSRGENFAWVYVTPLWVGNDLYQKKNKKEISGPYSNISYMIRLSSSTELEFGYLFDRLNWSTNHYNEVEVTAEGVYSAETGYLCMMGCRKLESSTYTSMDCEILVSVEFARLTGMGGSPTKGTITSTRAKTDPLYFEEMMMYSAVYYGEEAAQTIWRMDMEIVMVLISNTLVCIFVVLQIFHVRRNPKVPPFISVFMLLVLSVGHMIPLILNFEAVHLRSHSEQRVYLGNGGRLEANEVAVRLSSLVALLLQMRLLQLVWTAKQTNENGERKAGFVLLALYVLGGLFALLLNWTSNKDVYGESSVGAFSKKGRKYSVMSYAGLILDGFLLPQILSNAFRGSVEKALSCPFYIGISAVRLAPHVYDQYRAHNYRAFDLKKTYYYANPAIGFYTRACDIMIPFGIIALAVVIFLQQSRGGRRLAFFFET</sequence>
<evidence type="ECO:0000256" key="6">
    <source>
        <dbReference type="ARBA" id="ARBA00022692"/>
    </source>
</evidence>
<protein>
    <recommendedName>
        <fullName evidence="4">RING-type E3 ubiquitin transferase</fullName>
        <ecNumber evidence="4">2.3.2.27</ecNumber>
    </recommendedName>
</protein>
<evidence type="ECO:0000256" key="9">
    <source>
        <dbReference type="ARBA" id="ARBA00023136"/>
    </source>
</evidence>
<keyword evidence="11" id="KW-0732">Signal</keyword>
<evidence type="ECO:0000313" key="14">
    <source>
        <dbReference type="EMBL" id="KAH6835454.1"/>
    </source>
</evidence>
<gene>
    <name evidence="14" type="ORF">C2S53_003162</name>
</gene>
<feature type="domain" description="DUF2921" evidence="13">
    <location>
        <begin position="32"/>
        <end position="190"/>
    </location>
</feature>
<feature type="domain" description="SWEET-like" evidence="12">
    <location>
        <begin position="591"/>
        <end position="858"/>
    </location>
</feature>
<dbReference type="Pfam" id="PF11145">
    <property type="entry name" value="DUF2921"/>
    <property type="match status" value="1"/>
</dbReference>
<feature type="signal peptide" evidence="11">
    <location>
        <begin position="1"/>
        <end position="22"/>
    </location>
</feature>
<keyword evidence="7" id="KW-0833">Ubl conjugation pathway</keyword>
<keyword evidence="9 10" id="KW-0472">Membrane</keyword>
<comment type="subcellular location">
    <subcellularLocation>
        <location evidence="2">Endomembrane system</location>
        <topology evidence="2">Multi-pass membrane protein</topology>
    </subcellularLocation>
</comment>
<evidence type="ECO:0000256" key="1">
    <source>
        <dbReference type="ARBA" id="ARBA00000900"/>
    </source>
</evidence>
<keyword evidence="15" id="KW-1185">Reference proteome</keyword>
<evidence type="ECO:0000256" key="4">
    <source>
        <dbReference type="ARBA" id="ARBA00012483"/>
    </source>
</evidence>
<dbReference type="InterPro" id="IPR021319">
    <property type="entry name" value="DUF2921"/>
</dbReference>
<dbReference type="GO" id="GO:0061630">
    <property type="term" value="F:ubiquitin protein ligase activity"/>
    <property type="evidence" value="ECO:0007669"/>
    <property type="project" value="UniProtKB-EC"/>
</dbReference>
<feature type="transmembrane region" description="Helical" evidence="10">
    <location>
        <begin position="754"/>
        <end position="773"/>
    </location>
</feature>
<feature type="transmembrane region" description="Helical" evidence="10">
    <location>
        <begin position="632"/>
        <end position="650"/>
    </location>
</feature>
<feature type="transmembrane region" description="Helical" evidence="10">
    <location>
        <begin position="829"/>
        <end position="851"/>
    </location>
</feature>
<feature type="transmembrane region" description="Helical" evidence="10">
    <location>
        <begin position="712"/>
        <end position="734"/>
    </location>
</feature>
<feature type="chain" id="PRO_5042006134" description="RING-type E3 ubiquitin transferase" evidence="11">
    <location>
        <begin position="23"/>
        <end position="866"/>
    </location>
</feature>
<evidence type="ECO:0000256" key="11">
    <source>
        <dbReference type="SAM" id="SignalP"/>
    </source>
</evidence>
<evidence type="ECO:0000259" key="12">
    <source>
        <dbReference type="Pfam" id="PF11145"/>
    </source>
</evidence>
<comment type="pathway">
    <text evidence="3">Protein modification; protein ubiquitination.</text>
</comment>
<dbReference type="PANTHER" id="PTHR33389">
    <property type="entry name" value="FAMILY PROTEIN, PUTATIVE (DUF2921)-RELATED"/>
    <property type="match status" value="1"/>
</dbReference>
<dbReference type="GO" id="GO:0012505">
    <property type="term" value="C:endomembrane system"/>
    <property type="evidence" value="ECO:0007669"/>
    <property type="project" value="UniProtKB-SubCell"/>
</dbReference>
<keyword evidence="6 10" id="KW-0812">Transmembrane</keyword>
<evidence type="ECO:0000256" key="8">
    <source>
        <dbReference type="ARBA" id="ARBA00022989"/>
    </source>
</evidence>
<keyword evidence="5" id="KW-0808">Transferase</keyword>
<evidence type="ECO:0000256" key="10">
    <source>
        <dbReference type="SAM" id="Phobius"/>
    </source>
</evidence>
<feature type="transmembrane region" description="Helical" evidence="10">
    <location>
        <begin position="601"/>
        <end position="620"/>
    </location>
</feature>
<name>A0AAD4JKD1_PERFH</name>
<dbReference type="EC" id="2.3.2.27" evidence="4"/>
<dbReference type="AlphaFoldDB" id="A0AAD4JKD1"/>
<organism evidence="14 15">
    <name type="scientific">Perilla frutescens var. hirtella</name>
    <name type="common">Perilla citriodora</name>
    <name type="synonym">Perilla setoyensis</name>
    <dbReference type="NCBI Taxonomy" id="608512"/>
    <lineage>
        <taxon>Eukaryota</taxon>
        <taxon>Viridiplantae</taxon>
        <taxon>Streptophyta</taxon>
        <taxon>Embryophyta</taxon>
        <taxon>Tracheophyta</taxon>
        <taxon>Spermatophyta</taxon>
        <taxon>Magnoliopsida</taxon>
        <taxon>eudicotyledons</taxon>
        <taxon>Gunneridae</taxon>
        <taxon>Pentapetalae</taxon>
        <taxon>asterids</taxon>
        <taxon>lamiids</taxon>
        <taxon>Lamiales</taxon>
        <taxon>Lamiaceae</taxon>
        <taxon>Nepetoideae</taxon>
        <taxon>Elsholtzieae</taxon>
        <taxon>Perilla</taxon>
    </lineage>
</organism>
<evidence type="ECO:0000256" key="3">
    <source>
        <dbReference type="ARBA" id="ARBA00004906"/>
    </source>
</evidence>
<comment type="catalytic activity">
    <reaction evidence="1">
        <text>S-ubiquitinyl-[E2 ubiquitin-conjugating enzyme]-L-cysteine + [acceptor protein]-L-lysine = [E2 ubiquitin-conjugating enzyme]-L-cysteine + N(6)-ubiquitinyl-[acceptor protein]-L-lysine.</text>
        <dbReference type="EC" id="2.3.2.27"/>
    </reaction>
</comment>